<evidence type="ECO:0000256" key="8">
    <source>
        <dbReference type="PROSITE-ProRule" id="PRU01360"/>
    </source>
</evidence>
<dbReference type="InterPro" id="IPR036942">
    <property type="entry name" value="Beta-barrel_TonB_sf"/>
</dbReference>
<evidence type="ECO:0000313" key="14">
    <source>
        <dbReference type="Proteomes" id="UP001589774"/>
    </source>
</evidence>
<proteinExistence type="inferred from homology"/>
<keyword evidence="6 8" id="KW-0472">Membrane</keyword>
<dbReference type="SUPFAM" id="SSF56935">
    <property type="entry name" value="Porins"/>
    <property type="match status" value="1"/>
</dbReference>
<accession>A0ABV6HIQ0</accession>
<dbReference type="InterPro" id="IPR023996">
    <property type="entry name" value="TonB-dep_OMP_SusC/RagA"/>
</dbReference>
<keyword evidence="4 8" id="KW-0812">Transmembrane</keyword>
<evidence type="ECO:0000256" key="2">
    <source>
        <dbReference type="ARBA" id="ARBA00022448"/>
    </source>
</evidence>
<evidence type="ECO:0000256" key="5">
    <source>
        <dbReference type="ARBA" id="ARBA00023077"/>
    </source>
</evidence>
<dbReference type="RefSeq" id="WP_130857312.1">
    <property type="nucleotide sequence ID" value="NZ_JBHLWO010000002.1"/>
</dbReference>
<dbReference type="Pfam" id="PF13715">
    <property type="entry name" value="CarbopepD_reg_2"/>
    <property type="match status" value="1"/>
</dbReference>
<evidence type="ECO:0000256" key="10">
    <source>
        <dbReference type="SAM" id="SignalP"/>
    </source>
</evidence>
<evidence type="ECO:0000256" key="4">
    <source>
        <dbReference type="ARBA" id="ARBA00022692"/>
    </source>
</evidence>
<dbReference type="Pfam" id="PF00593">
    <property type="entry name" value="TonB_dep_Rec_b-barrel"/>
    <property type="match status" value="1"/>
</dbReference>
<dbReference type="SUPFAM" id="SSF49464">
    <property type="entry name" value="Carboxypeptidase regulatory domain-like"/>
    <property type="match status" value="1"/>
</dbReference>
<feature type="chain" id="PRO_5047263087" evidence="10">
    <location>
        <begin position="34"/>
        <end position="1172"/>
    </location>
</feature>
<dbReference type="Gene3D" id="2.60.40.1120">
    <property type="entry name" value="Carboxypeptidase-like, regulatory domain"/>
    <property type="match status" value="1"/>
</dbReference>
<evidence type="ECO:0000259" key="12">
    <source>
        <dbReference type="Pfam" id="PF07715"/>
    </source>
</evidence>
<evidence type="ECO:0000256" key="7">
    <source>
        <dbReference type="ARBA" id="ARBA00023237"/>
    </source>
</evidence>
<dbReference type="EMBL" id="JBHLWO010000002">
    <property type="protein sequence ID" value="MFC0318766.1"/>
    <property type="molecule type" value="Genomic_DNA"/>
</dbReference>
<dbReference type="PROSITE" id="PS52016">
    <property type="entry name" value="TONB_DEPENDENT_REC_3"/>
    <property type="match status" value="1"/>
</dbReference>
<feature type="domain" description="TonB-dependent receptor-like beta-barrel" evidence="11">
    <location>
        <begin position="626"/>
        <end position="1128"/>
    </location>
</feature>
<dbReference type="NCBIfam" id="TIGR04056">
    <property type="entry name" value="OMP_RagA_SusC"/>
    <property type="match status" value="1"/>
</dbReference>
<feature type="domain" description="TonB-dependent receptor plug" evidence="12">
    <location>
        <begin position="215"/>
        <end position="320"/>
    </location>
</feature>
<dbReference type="Gene3D" id="2.170.130.10">
    <property type="entry name" value="TonB-dependent receptor, plug domain"/>
    <property type="match status" value="1"/>
</dbReference>
<evidence type="ECO:0000256" key="9">
    <source>
        <dbReference type="RuleBase" id="RU003357"/>
    </source>
</evidence>
<feature type="signal peptide" evidence="10">
    <location>
        <begin position="1"/>
        <end position="33"/>
    </location>
</feature>
<keyword evidence="7 8" id="KW-0998">Cell outer membrane</keyword>
<keyword evidence="10" id="KW-0732">Signal</keyword>
<keyword evidence="14" id="KW-1185">Reference proteome</keyword>
<keyword evidence="3 8" id="KW-1134">Transmembrane beta strand</keyword>
<dbReference type="InterPro" id="IPR023997">
    <property type="entry name" value="TonB-dep_OMP_SusC/RagA_CS"/>
</dbReference>
<evidence type="ECO:0000256" key="3">
    <source>
        <dbReference type="ARBA" id="ARBA00022452"/>
    </source>
</evidence>
<gene>
    <name evidence="13" type="ORF">ACFFI0_10620</name>
</gene>
<comment type="caution">
    <text evidence="13">The sequence shown here is derived from an EMBL/GenBank/DDBJ whole genome shotgun (WGS) entry which is preliminary data.</text>
</comment>
<dbReference type="InterPro" id="IPR039426">
    <property type="entry name" value="TonB-dep_rcpt-like"/>
</dbReference>
<evidence type="ECO:0000256" key="1">
    <source>
        <dbReference type="ARBA" id="ARBA00004571"/>
    </source>
</evidence>
<reference evidence="13 14" key="1">
    <citation type="submission" date="2024-09" db="EMBL/GenBank/DDBJ databases">
        <authorList>
            <person name="Sun Q."/>
            <person name="Mori K."/>
        </authorList>
    </citation>
    <scope>NUCLEOTIDE SEQUENCE [LARGE SCALE GENOMIC DNA]</scope>
    <source>
        <strain evidence="13 14">CCM 7765</strain>
    </source>
</reference>
<dbReference type="InterPro" id="IPR012910">
    <property type="entry name" value="Plug_dom"/>
</dbReference>
<organism evidence="13 14">
    <name type="scientific">Olivibacter oleidegradans</name>
    <dbReference type="NCBI Taxonomy" id="760123"/>
    <lineage>
        <taxon>Bacteria</taxon>
        <taxon>Pseudomonadati</taxon>
        <taxon>Bacteroidota</taxon>
        <taxon>Sphingobacteriia</taxon>
        <taxon>Sphingobacteriales</taxon>
        <taxon>Sphingobacteriaceae</taxon>
        <taxon>Olivibacter</taxon>
    </lineage>
</organism>
<keyword evidence="5 9" id="KW-0798">TonB box</keyword>
<dbReference type="NCBIfam" id="TIGR04057">
    <property type="entry name" value="SusC_RagA_signa"/>
    <property type="match status" value="1"/>
</dbReference>
<comment type="similarity">
    <text evidence="8 9">Belongs to the TonB-dependent receptor family.</text>
</comment>
<sequence length="1172" mass="128556">MKKERIIALTKTAMRISFIQALLISVGTLSAYAHTAEAQGALKKTINITKKRMTLKNFLENLETQSQVKFVYSPSILKSHRIVEVGSLQSNLADVLEEVLAPMDINYKVENEKILLIQNRQELKIVGRVTDATDNAPLPGVSVLVKGSTNGILTDNQGQYSLTVKANDILVVSYVGYTSQEVRVSSGKTTYNISLQSTTSDLDEVVVTGYSAQRKKDLTGAVAVVDIGQLKSQPAASPVEALQGKATGVQIVSDGAPGATPQIRIRGYSTINNNDPLYVIDGVPYEGKLGWLNSNDIESMQVLKDASAASIYGARANNGVVIVTTRKGTKGKATIGLDAYYGVQQARSSAFPDMLNPQQWAENLYQGYRNAGLDPVSAWGRMYGSGDNPVLPDYLLAGGKVGAQITAADVDPALYNYSRDNSTFYQITQANKVGTNWFKELTQSAPMQSYQLSASGGSDDATYAMSGGYFKQEGVVINTGFQRFNFRSNTQFSAFNKKLRIGENAQYSYTENYGIGSNVNVSGDYQGEGSVLGFAYRIQNIIPVYDIMGNFAGSRGGALGNGENPVAISYRAKDDKSKSNTFFGNAFAEYDIIEGLMLRTSFGIRYENWGNIDIVYPNPEFQEGSFNNALTENQGYNTEWTWTNTLNYKPKLGDDHSLNVLLGTEAFKSRSRQLTGGRNNFFILNSLDYLYLSQGSSNISNNSLGNVGSLFSLFGKADYAFKDRYLLSLTVRRDGSSNFGPDNLYGVFPAASAAWRLSEEEFLKDATWLSDLKIRAGYGVTGNQRIPTFQYLNRFSSTIAQSSYPMGGSSFVTGIYQNAYSNQGIKWEEVKSLNLGLDFTLLNGDFDGSFDWYNRKTSDMLYQLPLPAIAIGLGTSPYVNVGDMQNKGVELSLGYHYGRSQQKPFTLDVTANISRNVNEVVSLAPSVTQQVYGNFRSLQTTILKDGAPFGSFYGYNMIGIYQDEEDLANSPTYSGARVGGPKYADISGNGTIGPEDRDVIGSPHPDFVYSLGINAAYKNFDVQMFFNGSQGNDLYEATRYFTDFGTFAGQTSTRLLNAWSPTNTGSMTPSPYQGASDFEYASSSYYVQDGSFFRMKNFQIGYNFPVKTLFGANTEISRFRVYLGATNLFTITNYTGLDPEVSQTNSTFQALGVDFGVYPVPRQYMIGLNIGF</sequence>
<dbReference type="InterPro" id="IPR008969">
    <property type="entry name" value="CarboxyPept-like_regulatory"/>
</dbReference>
<evidence type="ECO:0000259" key="11">
    <source>
        <dbReference type="Pfam" id="PF00593"/>
    </source>
</evidence>
<comment type="subcellular location">
    <subcellularLocation>
        <location evidence="1 8">Cell outer membrane</location>
        <topology evidence="1 8">Multi-pass membrane protein</topology>
    </subcellularLocation>
</comment>
<dbReference type="Pfam" id="PF07715">
    <property type="entry name" value="Plug"/>
    <property type="match status" value="1"/>
</dbReference>
<dbReference type="InterPro" id="IPR000531">
    <property type="entry name" value="Beta-barrel_TonB"/>
</dbReference>
<dbReference type="Gene3D" id="2.40.170.20">
    <property type="entry name" value="TonB-dependent receptor, beta-barrel domain"/>
    <property type="match status" value="1"/>
</dbReference>
<evidence type="ECO:0000256" key="6">
    <source>
        <dbReference type="ARBA" id="ARBA00023136"/>
    </source>
</evidence>
<keyword evidence="2 8" id="KW-0813">Transport</keyword>
<dbReference type="Proteomes" id="UP001589774">
    <property type="component" value="Unassembled WGS sequence"/>
</dbReference>
<dbReference type="InterPro" id="IPR037066">
    <property type="entry name" value="Plug_dom_sf"/>
</dbReference>
<name>A0ABV6HIQ0_9SPHI</name>
<evidence type="ECO:0000313" key="13">
    <source>
        <dbReference type="EMBL" id="MFC0318766.1"/>
    </source>
</evidence>
<protein>
    <submittedName>
        <fullName evidence="13">SusC/RagA family TonB-linked outer membrane protein</fullName>
    </submittedName>
</protein>